<comment type="caution">
    <text evidence="2">The sequence shown here is derived from an EMBL/GenBank/DDBJ whole genome shotgun (WGS) entry which is preliminary data.</text>
</comment>
<dbReference type="Proteomes" id="UP000233618">
    <property type="component" value="Unassembled WGS sequence"/>
</dbReference>
<evidence type="ECO:0000313" key="2">
    <source>
        <dbReference type="EMBL" id="PKQ68486.1"/>
    </source>
</evidence>
<protein>
    <recommendedName>
        <fullName evidence="1">ABM domain-containing protein</fullName>
    </recommendedName>
</protein>
<dbReference type="InterPro" id="IPR011008">
    <property type="entry name" value="Dimeric_a/b-barrel"/>
</dbReference>
<evidence type="ECO:0000259" key="1">
    <source>
        <dbReference type="PROSITE" id="PS51725"/>
    </source>
</evidence>
<dbReference type="EMBL" id="MVDE01000004">
    <property type="protein sequence ID" value="PKQ68486.1"/>
    <property type="molecule type" value="Genomic_DNA"/>
</dbReference>
<feature type="domain" description="ABM" evidence="1">
    <location>
        <begin position="2"/>
        <end position="92"/>
    </location>
</feature>
<reference evidence="2 3" key="1">
    <citation type="journal article" date="2017" name="Front. Microbiol.">
        <title>Labilibaculum manganireducens gen. nov., sp. nov. and Labilibaculum filiforme sp. nov., Novel Bacteroidetes Isolated from Subsurface Sediments of the Baltic Sea.</title>
        <authorList>
            <person name="Vandieken V."/>
            <person name="Marshall I.P."/>
            <person name="Niemann H."/>
            <person name="Engelen B."/>
            <person name="Cypionka H."/>
        </authorList>
    </citation>
    <scope>NUCLEOTIDE SEQUENCE [LARGE SCALE GENOMIC DNA]</scope>
    <source>
        <strain evidence="2 3">59.10-2M</strain>
    </source>
</reference>
<accession>A0A2N3IDV2</accession>
<dbReference type="InterPro" id="IPR007138">
    <property type="entry name" value="ABM_dom"/>
</dbReference>
<organism evidence="2 3">
    <name type="scientific">Labilibaculum manganireducens</name>
    <dbReference type="NCBI Taxonomy" id="1940525"/>
    <lineage>
        <taxon>Bacteria</taxon>
        <taxon>Pseudomonadati</taxon>
        <taxon>Bacteroidota</taxon>
        <taxon>Bacteroidia</taxon>
        <taxon>Marinilabiliales</taxon>
        <taxon>Marinifilaceae</taxon>
        <taxon>Labilibaculum</taxon>
    </lineage>
</organism>
<dbReference type="RefSeq" id="WP_101308648.1">
    <property type="nucleotide sequence ID" value="NZ_MVDE01000004.1"/>
</dbReference>
<dbReference type="Pfam" id="PF03992">
    <property type="entry name" value="ABM"/>
    <property type="match status" value="1"/>
</dbReference>
<sequence>MIIRFVKLEILPQYITDFKNLTSGEKKDIITFPGCSHLEILQDVSNPSVFFTVSHWFSEDDLNHYRNCDFFQGNWKKVKQWFAAKPEAWSLFKAVE</sequence>
<name>A0A2N3IDV2_9BACT</name>
<evidence type="ECO:0000313" key="3">
    <source>
        <dbReference type="Proteomes" id="UP000233618"/>
    </source>
</evidence>
<keyword evidence="3" id="KW-1185">Reference proteome</keyword>
<dbReference type="Gene3D" id="3.30.70.100">
    <property type="match status" value="1"/>
</dbReference>
<proteinExistence type="predicted"/>
<dbReference type="PROSITE" id="PS51725">
    <property type="entry name" value="ABM"/>
    <property type="match status" value="1"/>
</dbReference>
<dbReference type="SUPFAM" id="SSF54909">
    <property type="entry name" value="Dimeric alpha+beta barrel"/>
    <property type="match status" value="1"/>
</dbReference>
<gene>
    <name evidence="2" type="ORF">BZG01_04545</name>
</gene>
<dbReference type="AlphaFoldDB" id="A0A2N3IDV2"/>